<organism evidence="1 2">
    <name type="scientific">Streptomonospora nanhaiensis</name>
    <dbReference type="NCBI Taxonomy" id="1323731"/>
    <lineage>
        <taxon>Bacteria</taxon>
        <taxon>Bacillati</taxon>
        <taxon>Actinomycetota</taxon>
        <taxon>Actinomycetes</taxon>
        <taxon>Streptosporangiales</taxon>
        <taxon>Nocardiopsidaceae</taxon>
        <taxon>Streptomonospora</taxon>
    </lineage>
</organism>
<dbReference type="Proteomes" id="UP000575985">
    <property type="component" value="Unassembled WGS sequence"/>
</dbReference>
<evidence type="ECO:0000313" key="2">
    <source>
        <dbReference type="Proteomes" id="UP000575985"/>
    </source>
</evidence>
<gene>
    <name evidence="1" type="ORF">HNR12_004098</name>
</gene>
<accession>A0A853BTJ5</accession>
<dbReference type="EMBL" id="JACCFO010000001">
    <property type="protein sequence ID" value="NYI97821.1"/>
    <property type="molecule type" value="Genomic_DNA"/>
</dbReference>
<proteinExistence type="predicted"/>
<keyword evidence="2" id="KW-1185">Reference proteome</keyword>
<dbReference type="AlphaFoldDB" id="A0A853BTJ5"/>
<evidence type="ECO:0000313" key="1">
    <source>
        <dbReference type="EMBL" id="NYI97821.1"/>
    </source>
</evidence>
<name>A0A853BTJ5_9ACTN</name>
<sequence length="71" mass="7458">MSDSINDASAVVFAARFYSAVASAQSVSTALEQAKVAMAVSALDDADLPEVRAREDVDLVSLLLVQPMSSR</sequence>
<comment type="caution">
    <text evidence="1">The sequence shown here is derived from an EMBL/GenBank/DDBJ whole genome shotgun (WGS) entry which is preliminary data.</text>
</comment>
<protein>
    <submittedName>
        <fullName evidence="1">CHAT domain-containing protein</fullName>
    </submittedName>
</protein>
<reference evidence="1 2" key="1">
    <citation type="submission" date="2020-07" db="EMBL/GenBank/DDBJ databases">
        <title>Sequencing the genomes of 1000 actinobacteria strains.</title>
        <authorList>
            <person name="Klenk H.-P."/>
        </authorList>
    </citation>
    <scope>NUCLEOTIDE SEQUENCE [LARGE SCALE GENOMIC DNA]</scope>
    <source>
        <strain evidence="1 2">DSM 45927</strain>
    </source>
</reference>